<dbReference type="EMBL" id="JACTNZ010000007">
    <property type="protein sequence ID" value="KAG5539853.1"/>
    <property type="molecule type" value="Genomic_DNA"/>
</dbReference>
<sequence length="64" mass="7211">MVPREGMELPITVHIKAALLSFASCSWRRGMEVLRSTDSLMATAIKVRVVALREKNLHGSQNFR</sequence>
<keyword evidence="2" id="KW-1185">Reference proteome</keyword>
<reference evidence="1" key="1">
    <citation type="submission" date="2020-08" db="EMBL/GenBank/DDBJ databases">
        <title>Plant Genome Project.</title>
        <authorList>
            <person name="Zhang R.-G."/>
        </authorList>
    </citation>
    <scope>NUCLEOTIDE SEQUENCE</scope>
    <source>
        <strain evidence="1">WSP0</strain>
        <tissue evidence="1">Leaf</tissue>
    </source>
</reference>
<accession>A0AAV6JI72</accession>
<protein>
    <submittedName>
        <fullName evidence="1">Uncharacterized protein</fullName>
    </submittedName>
</protein>
<name>A0AAV6JI72_9ERIC</name>
<dbReference type="Proteomes" id="UP000823749">
    <property type="component" value="Chromosome 7"/>
</dbReference>
<proteinExistence type="predicted"/>
<evidence type="ECO:0000313" key="1">
    <source>
        <dbReference type="EMBL" id="KAG5539853.1"/>
    </source>
</evidence>
<comment type="caution">
    <text evidence="1">The sequence shown here is derived from an EMBL/GenBank/DDBJ whole genome shotgun (WGS) entry which is preliminary data.</text>
</comment>
<gene>
    <name evidence="1" type="ORF">RHGRI_020165</name>
</gene>
<evidence type="ECO:0000313" key="2">
    <source>
        <dbReference type="Proteomes" id="UP000823749"/>
    </source>
</evidence>
<organism evidence="1 2">
    <name type="scientific">Rhododendron griersonianum</name>
    <dbReference type="NCBI Taxonomy" id="479676"/>
    <lineage>
        <taxon>Eukaryota</taxon>
        <taxon>Viridiplantae</taxon>
        <taxon>Streptophyta</taxon>
        <taxon>Embryophyta</taxon>
        <taxon>Tracheophyta</taxon>
        <taxon>Spermatophyta</taxon>
        <taxon>Magnoliopsida</taxon>
        <taxon>eudicotyledons</taxon>
        <taxon>Gunneridae</taxon>
        <taxon>Pentapetalae</taxon>
        <taxon>asterids</taxon>
        <taxon>Ericales</taxon>
        <taxon>Ericaceae</taxon>
        <taxon>Ericoideae</taxon>
        <taxon>Rhodoreae</taxon>
        <taxon>Rhododendron</taxon>
    </lineage>
</organism>
<dbReference type="AlphaFoldDB" id="A0AAV6JI72"/>